<evidence type="ECO:0000313" key="1">
    <source>
        <dbReference type="EMBL" id="MFD0947709.1"/>
    </source>
</evidence>
<comment type="caution">
    <text evidence="1">The sequence shown here is derived from an EMBL/GenBank/DDBJ whole genome shotgun (WGS) entry which is preliminary data.</text>
</comment>
<name>A0ABW3HEE5_9SPHN</name>
<organism evidence="1 2">
    <name type="scientific">Sphingomonas canadensis</name>
    <dbReference type="NCBI Taxonomy" id="1219257"/>
    <lineage>
        <taxon>Bacteria</taxon>
        <taxon>Pseudomonadati</taxon>
        <taxon>Pseudomonadota</taxon>
        <taxon>Alphaproteobacteria</taxon>
        <taxon>Sphingomonadales</taxon>
        <taxon>Sphingomonadaceae</taxon>
        <taxon>Sphingomonas</taxon>
    </lineage>
</organism>
<dbReference type="EMBL" id="JBHTJG010000008">
    <property type="protein sequence ID" value="MFD0947709.1"/>
    <property type="molecule type" value="Genomic_DNA"/>
</dbReference>
<keyword evidence="2" id="KW-1185">Reference proteome</keyword>
<protein>
    <recommendedName>
        <fullName evidence="3">Bacterial mobilisation domain-containing protein</fullName>
    </recommendedName>
</protein>
<evidence type="ECO:0000313" key="2">
    <source>
        <dbReference type="Proteomes" id="UP001596977"/>
    </source>
</evidence>
<proteinExistence type="predicted"/>
<sequence length="110" mass="12022">MTFEEKANLEKAAAGMPLSAYIRWKLFDPTSPPPQRRGAFPVKDFRALAQLLAMLGQSRLANNMNQLAKAANSGSLPVTPETEEALLNAVREVAFMRALLIQALDVDVVP</sequence>
<dbReference type="Proteomes" id="UP001596977">
    <property type="component" value="Unassembled WGS sequence"/>
</dbReference>
<reference evidence="2" key="1">
    <citation type="journal article" date="2019" name="Int. J. Syst. Evol. Microbiol.">
        <title>The Global Catalogue of Microorganisms (GCM) 10K type strain sequencing project: providing services to taxonomists for standard genome sequencing and annotation.</title>
        <authorList>
            <consortium name="The Broad Institute Genomics Platform"/>
            <consortium name="The Broad Institute Genome Sequencing Center for Infectious Disease"/>
            <person name="Wu L."/>
            <person name="Ma J."/>
        </authorList>
    </citation>
    <scope>NUCLEOTIDE SEQUENCE [LARGE SCALE GENOMIC DNA]</scope>
    <source>
        <strain evidence="2">CCUG 62982</strain>
    </source>
</reference>
<gene>
    <name evidence="1" type="ORF">ACFQ1E_15280</name>
</gene>
<evidence type="ECO:0008006" key="3">
    <source>
        <dbReference type="Google" id="ProtNLM"/>
    </source>
</evidence>
<accession>A0ABW3HEE5</accession>
<dbReference type="RefSeq" id="WP_264945457.1">
    <property type="nucleotide sequence ID" value="NZ_JAPDRA010000008.1"/>
</dbReference>